<evidence type="ECO:0000313" key="2">
    <source>
        <dbReference type="EMBL" id="TMS33271.1"/>
    </source>
</evidence>
<gene>
    <name evidence="2" type="ORF">L596_001030</name>
</gene>
<evidence type="ECO:0000256" key="1">
    <source>
        <dbReference type="SAM" id="MobiDB-lite"/>
    </source>
</evidence>
<protein>
    <submittedName>
        <fullName evidence="2">Uncharacterized protein</fullName>
    </submittedName>
</protein>
<accession>A0A4U8UKK7</accession>
<feature type="region of interest" description="Disordered" evidence="1">
    <location>
        <begin position="105"/>
        <end position="129"/>
    </location>
</feature>
<evidence type="ECO:0000313" key="3">
    <source>
        <dbReference type="Proteomes" id="UP000298663"/>
    </source>
</evidence>
<reference evidence="2 3" key="2">
    <citation type="journal article" date="2019" name="G3 (Bethesda)">
        <title>Hybrid Assembly of the Genome of the Entomopathogenic Nematode Steinernema carpocapsae Identifies the X-Chromosome.</title>
        <authorList>
            <person name="Serra L."/>
            <person name="Macchietto M."/>
            <person name="Macias-Munoz A."/>
            <person name="McGill C.J."/>
            <person name="Rodriguez I.M."/>
            <person name="Rodriguez B."/>
            <person name="Murad R."/>
            <person name="Mortazavi A."/>
        </authorList>
    </citation>
    <scope>NUCLEOTIDE SEQUENCE [LARGE SCALE GENOMIC DNA]</scope>
    <source>
        <strain evidence="2 3">ALL</strain>
    </source>
</reference>
<sequence length="129" mass="13639">MLAAKELTTFFVFCCSEACPTAKKRGLKSCQAFNGLLEEVSWPEAIFVGETTLPKESWVNGGAAGTLADCMHCGGTKPDADAGGAAIGGGRDTPRKARNESRLMLAAKEPTTSSSFAAPKRVQLLKRED</sequence>
<proteinExistence type="predicted"/>
<dbReference type="EMBL" id="AZBU02000001">
    <property type="protein sequence ID" value="TMS33271.1"/>
    <property type="molecule type" value="Genomic_DNA"/>
</dbReference>
<reference evidence="2 3" key="1">
    <citation type="journal article" date="2015" name="Genome Biol.">
        <title>Comparative genomics of Steinernema reveals deeply conserved gene regulatory networks.</title>
        <authorList>
            <person name="Dillman A.R."/>
            <person name="Macchietto M."/>
            <person name="Porter C.F."/>
            <person name="Rogers A."/>
            <person name="Williams B."/>
            <person name="Antoshechkin I."/>
            <person name="Lee M.M."/>
            <person name="Goodwin Z."/>
            <person name="Lu X."/>
            <person name="Lewis E.E."/>
            <person name="Goodrich-Blair H."/>
            <person name="Stock S.P."/>
            <person name="Adams B.J."/>
            <person name="Sternberg P.W."/>
            <person name="Mortazavi A."/>
        </authorList>
    </citation>
    <scope>NUCLEOTIDE SEQUENCE [LARGE SCALE GENOMIC DNA]</scope>
    <source>
        <strain evidence="2 3">ALL</strain>
    </source>
</reference>
<dbReference type="EMBL" id="CM016762">
    <property type="protein sequence ID" value="TMS33271.1"/>
    <property type="molecule type" value="Genomic_DNA"/>
</dbReference>
<name>A0A4U8UKK7_STECR</name>
<dbReference type="Proteomes" id="UP000298663">
    <property type="component" value="Chromosome X"/>
</dbReference>
<organism evidence="2 3">
    <name type="scientific">Steinernema carpocapsae</name>
    <name type="common">Entomopathogenic nematode</name>
    <dbReference type="NCBI Taxonomy" id="34508"/>
    <lineage>
        <taxon>Eukaryota</taxon>
        <taxon>Metazoa</taxon>
        <taxon>Ecdysozoa</taxon>
        <taxon>Nematoda</taxon>
        <taxon>Chromadorea</taxon>
        <taxon>Rhabditida</taxon>
        <taxon>Tylenchina</taxon>
        <taxon>Panagrolaimomorpha</taxon>
        <taxon>Strongyloidoidea</taxon>
        <taxon>Steinernematidae</taxon>
        <taxon>Steinernema</taxon>
    </lineage>
</organism>
<comment type="caution">
    <text evidence="2">The sequence shown here is derived from an EMBL/GenBank/DDBJ whole genome shotgun (WGS) entry which is preliminary data.</text>
</comment>
<dbReference type="AlphaFoldDB" id="A0A4U8UKK7"/>
<keyword evidence="3" id="KW-1185">Reference proteome</keyword>